<evidence type="ECO:0000256" key="5">
    <source>
        <dbReference type="ARBA" id="ARBA00022729"/>
    </source>
</evidence>
<feature type="region of interest" description="Disordered" evidence="11">
    <location>
        <begin position="258"/>
        <end position="296"/>
    </location>
</feature>
<evidence type="ECO:0000256" key="3">
    <source>
        <dbReference type="ARBA" id="ARBA00022530"/>
    </source>
</evidence>
<organism evidence="15 16">
    <name type="scientific">Orchesella dallaii</name>
    <dbReference type="NCBI Taxonomy" id="48710"/>
    <lineage>
        <taxon>Eukaryota</taxon>
        <taxon>Metazoa</taxon>
        <taxon>Ecdysozoa</taxon>
        <taxon>Arthropoda</taxon>
        <taxon>Hexapoda</taxon>
        <taxon>Collembola</taxon>
        <taxon>Entomobryomorpha</taxon>
        <taxon>Entomobryoidea</taxon>
        <taxon>Orchesellidae</taxon>
        <taxon>Orchesellinae</taxon>
        <taxon>Orchesella</taxon>
    </lineage>
</organism>
<dbReference type="InterPro" id="IPR036773">
    <property type="entry name" value="TB_dom_sf"/>
</dbReference>
<feature type="disulfide bond" evidence="10">
    <location>
        <begin position="787"/>
        <end position="797"/>
    </location>
</feature>
<feature type="domain" description="TB" evidence="14">
    <location>
        <begin position="363"/>
        <end position="404"/>
    </location>
</feature>
<feature type="domain" description="EGF-like" evidence="13">
    <location>
        <begin position="783"/>
        <end position="822"/>
    </location>
</feature>
<feature type="domain" description="EGF-like" evidence="13">
    <location>
        <begin position="1086"/>
        <end position="1128"/>
    </location>
</feature>
<feature type="domain" description="EGF-like" evidence="13">
    <location>
        <begin position="575"/>
        <end position="612"/>
    </location>
</feature>
<accession>A0ABP1Q370</accession>
<feature type="domain" description="EGF-like" evidence="13">
    <location>
        <begin position="1987"/>
        <end position="2025"/>
    </location>
</feature>
<feature type="domain" description="EGF-like" evidence="13">
    <location>
        <begin position="1945"/>
        <end position="1982"/>
    </location>
</feature>
<feature type="region of interest" description="Disordered" evidence="11">
    <location>
        <begin position="2910"/>
        <end position="2939"/>
    </location>
</feature>
<feature type="domain" description="EGF-like" evidence="13">
    <location>
        <begin position="895"/>
        <end position="936"/>
    </location>
</feature>
<feature type="domain" description="EGF-like" evidence="13">
    <location>
        <begin position="2795"/>
        <end position="2830"/>
    </location>
</feature>
<keyword evidence="6" id="KW-0677">Repeat</keyword>
<dbReference type="PROSITE" id="PS00010">
    <property type="entry name" value="ASX_HYDROXYL"/>
    <property type="match status" value="43"/>
</dbReference>
<dbReference type="Pfam" id="PF12662">
    <property type="entry name" value="cEGF"/>
    <property type="match status" value="6"/>
</dbReference>
<evidence type="ECO:0000256" key="12">
    <source>
        <dbReference type="SAM" id="Phobius"/>
    </source>
</evidence>
<evidence type="ECO:0008006" key="17">
    <source>
        <dbReference type="Google" id="ProtNLM"/>
    </source>
</evidence>
<comment type="caution">
    <text evidence="10">Lacks conserved residue(s) required for the propagation of feature annotation.</text>
</comment>
<feature type="domain" description="EGF-like" evidence="13">
    <location>
        <begin position="1364"/>
        <end position="1404"/>
    </location>
</feature>
<feature type="domain" description="TB" evidence="14">
    <location>
        <begin position="2244"/>
        <end position="2302"/>
    </location>
</feature>
<feature type="domain" description="EGF-like" evidence="13">
    <location>
        <begin position="2314"/>
        <end position="2351"/>
    </location>
</feature>
<reference evidence="15 16" key="1">
    <citation type="submission" date="2024-08" db="EMBL/GenBank/DDBJ databases">
        <authorList>
            <person name="Cucini C."/>
            <person name="Frati F."/>
        </authorList>
    </citation>
    <scope>NUCLEOTIDE SEQUENCE [LARGE SCALE GENOMIC DNA]</scope>
</reference>
<evidence type="ECO:0000313" key="16">
    <source>
        <dbReference type="Proteomes" id="UP001642540"/>
    </source>
</evidence>
<dbReference type="SMART" id="SM00179">
    <property type="entry name" value="EGF_CA"/>
    <property type="match status" value="45"/>
</dbReference>
<dbReference type="Proteomes" id="UP001642540">
    <property type="component" value="Unassembled WGS sequence"/>
</dbReference>
<feature type="transmembrane region" description="Helical" evidence="12">
    <location>
        <begin position="72"/>
        <end position="90"/>
    </location>
</feature>
<dbReference type="PANTHER" id="PTHR47333">
    <property type="entry name" value="VON WILLEBRAND FACTOR C AND EGF DOMAIN-CONTAINING PROTEIN"/>
    <property type="match status" value="1"/>
</dbReference>
<feature type="domain" description="EGF-like" evidence="13">
    <location>
        <begin position="1237"/>
        <end position="1278"/>
    </location>
</feature>
<feature type="domain" description="EGF-like" evidence="13">
    <location>
        <begin position="659"/>
        <end position="699"/>
    </location>
</feature>
<dbReference type="Pfam" id="PF00683">
    <property type="entry name" value="TB"/>
    <property type="match status" value="9"/>
</dbReference>
<feature type="domain" description="EGF-like" evidence="13">
    <location>
        <begin position="2632"/>
        <end position="2668"/>
    </location>
</feature>
<dbReference type="InterPro" id="IPR009030">
    <property type="entry name" value="Growth_fac_rcpt_cys_sf"/>
</dbReference>
<feature type="domain" description="EGF-like" evidence="13">
    <location>
        <begin position="467"/>
        <end position="507"/>
    </location>
</feature>
<dbReference type="InterPro" id="IPR000152">
    <property type="entry name" value="EGF-type_Asp/Asn_hydroxyl_site"/>
</dbReference>
<feature type="domain" description="EGF-like" evidence="13">
    <location>
        <begin position="2113"/>
        <end position="2154"/>
    </location>
</feature>
<feature type="domain" description="EGF-like" evidence="13">
    <location>
        <begin position="1572"/>
        <end position="1609"/>
    </location>
</feature>
<dbReference type="Pfam" id="PF12661">
    <property type="entry name" value="hEGF"/>
    <property type="match status" value="1"/>
</dbReference>
<dbReference type="InterPro" id="IPR049883">
    <property type="entry name" value="NOTCH1_EGF-like"/>
</dbReference>
<evidence type="ECO:0000256" key="9">
    <source>
        <dbReference type="ARBA" id="ARBA00023180"/>
    </source>
</evidence>
<comment type="caution">
    <text evidence="15">The sequence shown here is derived from an EMBL/GenBank/DDBJ whole genome shotgun (WGS) entry which is preliminary data.</text>
</comment>
<feature type="domain" description="EGF-like" evidence="13">
    <location>
        <begin position="1829"/>
        <end position="1870"/>
    </location>
</feature>
<dbReference type="Gene3D" id="2.10.25.10">
    <property type="entry name" value="Laminin"/>
    <property type="match status" value="46"/>
</dbReference>
<dbReference type="PROSITE" id="PS51364">
    <property type="entry name" value="TB"/>
    <property type="match status" value="9"/>
</dbReference>
<dbReference type="CDD" id="cd00054">
    <property type="entry name" value="EGF_CA"/>
    <property type="match status" value="21"/>
</dbReference>
<feature type="domain" description="EGF-like" evidence="13">
    <location>
        <begin position="2072"/>
        <end position="2112"/>
    </location>
</feature>
<feature type="domain" description="TB" evidence="14">
    <location>
        <begin position="2524"/>
        <end position="2579"/>
    </location>
</feature>
<comment type="subcellular location">
    <subcellularLocation>
        <location evidence="1">Secreted</location>
        <location evidence="1">Extracellular space</location>
        <location evidence="1">Extracellular matrix</location>
    </subcellularLocation>
</comment>
<dbReference type="InterPro" id="IPR024731">
    <property type="entry name" value="NELL2-like_EGF"/>
</dbReference>
<evidence type="ECO:0000256" key="1">
    <source>
        <dbReference type="ARBA" id="ARBA00004498"/>
    </source>
</evidence>
<evidence type="ECO:0000256" key="2">
    <source>
        <dbReference type="ARBA" id="ARBA00022525"/>
    </source>
</evidence>
<feature type="domain" description="EGF-like" evidence="13">
    <location>
        <begin position="1531"/>
        <end position="1571"/>
    </location>
</feature>
<keyword evidence="12" id="KW-0812">Transmembrane</keyword>
<keyword evidence="9" id="KW-0325">Glycoprotein</keyword>
<feature type="domain" description="TB" evidence="14">
    <location>
        <begin position="1133"/>
        <end position="1184"/>
    </location>
</feature>
<feature type="compositionally biased region" description="Polar residues" evidence="11">
    <location>
        <begin position="158"/>
        <end position="178"/>
    </location>
</feature>
<dbReference type="InterPro" id="IPR026823">
    <property type="entry name" value="cEGF"/>
</dbReference>
<feature type="domain" description="EGF-like" evidence="13">
    <location>
        <begin position="325"/>
        <end position="357"/>
    </location>
</feature>
<dbReference type="Gene3D" id="3.90.290.10">
    <property type="entry name" value="TGF-beta binding (TB) domain"/>
    <property type="match status" value="9"/>
</dbReference>
<feature type="domain" description="TB" evidence="14">
    <location>
        <begin position="1709"/>
        <end position="1770"/>
    </location>
</feature>
<feature type="domain" description="EGF-like" evidence="13">
    <location>
        <begin position="2198"/>
        <end position="2239"/>
    </location>
</feature>
<feature type="domain" description="EGF-like" evidence="13">
    <location>
        <begin position="1787"/>
        <end position="1824"/>
    </location>
</feature>
<dbReference type="PROSITE" id="PS00022">
    <property type="entry name" value="EGF_1"/>
    <property type="match status" value="1"/>
</dbReference>
<dbReference type="EMBL" id="CAXLJM020000020">
    <property type="protein sequence ID" value="CAL8087400.1"/>
    <property type="molecule type" value="Genomic_DNA"/>
</dbReference>
<keyword evidence="5" id="KW-0732">Signal</keyword>
<feature type="region of interest" description="Disordered" evidence="11">
    <location>
        <begin position="100"/>
        <end position="133"/>
    </location>
</feature>
<feature type="domain" description="EGF-like" evidence="13">
    <location>
        <begin position="1195"/>
        <end position="1236"/>
    </location>
</feature>
<dbReference type="SUPFAM" id="SSF57196">
    <property type="entry name" value="EGF/Laminin"/>
    <property type="match status" value="6"/>
</dbReference>
<feature type="domain" description="EGF-like" evidence="13">
    <location>
        <begin position="2673"/>
        <end position="2711"/>
    </location>
</feature>
<evidence type="ECO:0000256" key="8">
    <source>
        <dbReference type="ARBA" id="ARBA00023157"/>
    </source>
</evidence>
<protein>
    <recommendedName>
        <fullName evidence="17">Fibrillin-2</fullName>
    </recommendedName>
</protein>
<dbReference type="Pfam" id="PF00008">
    <property type="entry name" value="EGF"/>
    <property type="match status" value="2"/>
</dbReference>
<feature type="domain" description="EGF-like" evidence="13">
    <location>
        <begin position="617"/>
        <end position="658"/>
    </location>
</feature>
<feature type="disulfide bond" evidence="10">
    <location>
        <begin position="2799"/>
        <end position="2809"/>
    </location>
</feature>
<feature type="domain" description="EGF-like" evidence="13">
    <location>
        <begin position="742"/>
        <end position="782"/>
    </location>
</feature>
<dbReference type="PROSITE" id="PS01186">
    <property type="entry name" value="EGF_2"/>
    <property type="match status" value="26"/>
</dbReference>
<feature type="disulfide bond" evidence="10">
    <location>
        <begin position="329"/>
        <end position="339"/>
    </location>
</feature>
<name>A0ABP1Q370_9HEXA</name>
<keyword evidence="2" id="KW-0964">Secreted</keyword>
<evidence type="ECO:0000256" key="7">
    <source>
        <dbReference type="ARBA" id="ARBA00022837"/>
    </source>
</evidence>
<evidence type="ECO:0000256" key="11">
    <source>
        <dbReference type="SAM" id="MobiDB-lite"/>
    </source>
</evidence>
<dbReference type="SUPFAM" id="SSF57184">
    <property type="entry name" value="Growth factor receptor domain"/>
    <property type="match status" value="13"/>
</dbReference>
<feature type="domain" description="EGF-like" evidence="13">
    <location>
        <begin position="424"/>
        <end position="461"/>
    </location>
</feature>
<dbReference type="InterPro" id="IPR018097">
    <property type="entry name" value="EGF_Ca-bd_CS"/>
</dbReference>
<keyword evidence="16" id="KW-1185">Reference proteome</keyword>
<feature type="domain" description="TB" evidence="14">
    <location>
        <begin position="512"/>
        <end position="567"/>
    </location>
</feature>
<gene>
    <name evidence="15" type="ORF">ODALV1_LOCUS6726</name>
</gene>
<feature type="domain" description="EGF-like" evidence="13">
    <location>
        <begin position="1490"/>
        <end position="1530"/>
    </location>
</feature>
<keyword evidence="4 10" id="KW-0245">EGF-like domain</keyword>
<feature type="domain" description="EGF-like" evidence="13">
    <location>
        <begin position="1321"/>
        <end position="1363"/>
    </location>
</feature>
<feature type="disulfide bond" evidence="10">
    <location>
        <begin position="347"/>
        <end position="356"/>
    </location>
</feature>
<keyword evidence="3" id="KW-0272">Extracellular matrix</keyword>
<dbReference type="PROSITE" id="PS01187">
    <property type="entry name" value="EGF_CA"/>
    <property type="match status" value="14"/>
</dbReference>
<evidence type="ECO:0000256" key="4">
    <source>
        <dbReference type="ARBA" id="ARBA00022536"/>
    </source>
</evidence>
<dbReference type="Pfam" id="PF12947">
    <property type="entry name" value="EGF_3"/>
    <property type="match status" value="2"/>
</dbReference>
<dbReference type="PROSITE" id="PS50026">
    <property type="entry name" value="EGF_3"/>
    <property type="match status" value="41"/>
</dbReference>
<sequence>MGCEGSTKVSNLKLFSSSSFMQRAVVMITRNRMKSGKVKANGRSYAELPSHLLGPSPIKSTSSARMRGISSCRIILSTMLLSVFAMSLLAPQSCSAFGARSSSRSSNHYQNSNRNVRSSSSYNSRVPRDSSSSSLNIFSGYDSIVAALSDSSSDSNNQINAKQSIPNRPISTGTNNNLQHRHHHGLDHPNSLQSAPVGGPNVCRSRVRTYCCPGWSQKPGTGLCVIPICGRPCGAGRCVKPNLCLCDGGTISTQCSTFSGRGSDGRGISKPDGGNGISDTGSSVDGSNPGGSSSSQTCQVTCLNGGTCISNKCVCRAGYQGEYCGEPVCREPCLNGGRCIGPDRCACVYGFTGRRCEADYRTGPCYTKITGNICGSQLLGVVCTRQLCCATVGKAWGHPCEACPDYLDCETGHLKNIHSGQCIDVDECEAIPGVCEGGKCLNTPGSFKCECTQGQAPRDGTTGPCEDENECLKAGVCAHGRCINTEQGYYCICDRGFIPSQDRKVCIDARQGNCFTSVLRGICRGKLNVRLTKRDCCCGVNMGKGWGDENDCEMCPSVNTSLYRELCVEPGLLIGVDECGLRPGICGSGNCIDTTDGYRCECNPGYSQRSPMAPCEDIDECRQQTALCQGGRCANNAGSFTCICPPGFDVSSDGRFCIDHDECSETGMCANGVCINMDGSFKCQCKNGYILSPTGHACIDLDECYENPRICLSGRCENTPGSYKCTCLDGFTPSVDLAFCVDKDECGETGMCENGRCLNMEGSFKCVCNPGFRLDLTGKHCVDVNECDQHPCQGGRCVNTKGSYKCECLPGFTLGPDGRTCLDTQRDICYAQFREGLCTGPSNTPVPRSTCCCCTVVQGQPMGWGTPCKSCPTPGSPEFDILCPHGAGMTHNGDDINECAQNPNICVHGTCENLLGTYRCICDHGYQVDPTGRQCLDINECEIDGVICGGGQCKNTMGSFQCICPTGTQYDPRTQVCQDINECQAPSQETCTNGQCFNTIGSFECRCDEGYILDISGRICIDNRKGSCWTKAIAGKCEGNLKKPMLRSECCCSVGKAWGSPCEVCDSKLCECPPGYTKLDGKTCTDINECDLHPGICQGGGTCVNTEGSFTCTCPPGLELEAGGTKCVDNREELCYMQLKHGICSRPLDGVYLRADCCCTVGRAWGRDCLPCPRPGSEAMQQLCPRGMGSSGRRDMNECTLIPGLCENGRCRNTVGSYTCRCNQGFALDEDGIKCIDIDECSIMAGVCGNGTCQNIPGSFTCNCELGYETTMLMQTCMDIDECLGTPGLCRGGRCINTPGSFRCDCPAGLELTPDKKECKDIDECSRTSGICSNGVCENMMGTYQCVCNDGYQQIGSNRAHCEDLDECSVNNGGCDAICMNTPGSYSCACSPGYMLLMDGKTCTDVDECKDNSRVCNGGKCSNAPGSYECECTTGLMPSPDGSTCLDVDECRVDPGVCGPGHCENTLGGFMCRCDEGFSVRPEIGPNCVDEDECLMGNYVCALNAECVNTEGAFECRCLEGFTGDGSTCRDINECTVNNGGCHADAQCINAEGSFRCACDAGFEGDGNTCQDIDECSNNPNLCENGQCLNNPGSFRCECDMGFMNPDEDDHLCVDIDECGMFHHLCVFGKCENIHGMFRCICNKGYQLDSTGGNCTDINECENPHSCLYGTCINTQGGYTCQCPPSYELTEAGNACVDKRKSQCYLDNGEDFLGVTRGGRRPFGGGRRECARPIGEFMTRATCCCSVGTAWGPLCEVCPPPGSDEHNILCAGGNGFRPNEGTVVLEDIDECDEMMHICDHGKCTNTFGSFMCSCNPGYRLDVSKAMCIDINECIEDPGICGLGECVDDDGSFHCLCPEGFSPLPNQKECVDMRKELCYMEFNMTTLQCNRSMHQPQTRMVCCCSMGAAWGDACLPCPKQFTPDYTALCGGTPGSVINPMTGQPEEINECAMMPGLCRNGACVDTKQSFHCDCYRGFMYDEASHSCIDDNECSRSPSPCHGNAQCLNIPGSFECRCPEGYRLDHSQRGCLDINECVERQGICSYGECNNFQGSFQCICRNGFQLTPSRDSCIDVDECQRNPTICNNGTCINALGSYKCICHGGFKLSLNNDCEDMDECQMMLGACRNGRCRNTVGSFTCQCADGYTLSPDGHNCRDVNECEEVPNTCSKPGTCHNIMGSYICSCPPGFELSSDGNLCRDIDECQLNVNLCTDGVCINTDGGFICQCPENYVLSPDGKKCVDVRQDLCYDALLGGLSVGRPGVCTKPRRGYVTRMSCCCTGAKAWGSSCESCPSIGSREFQKLCPQGFGRGDEGEDLDECAIRLDVCDGGECVNTDGSFRCECTQGFVLDSSGNRCIDDNECVSGNACGNGTCFNVEGGFECACAEGFAPGPNQICEDVDECRERSHQCAFRCHNTLGSYKCACPYGYVLAPDGRHCTDLDECSNLANNCKFMCKNLIGSFMCICPDGYQQIGGGDDCRDINECSTEGGLCHNGRCINTPGSYRCECYDGFDPSEDFSKCIDKRQGFCFRQLVGGQCITRDTPNGLARTTKVDCCCTMGTAWGPRCERCPQSGTSAHKELCLEAGYSIDGTDIDECSILPDLCKHGSCINALGSYRCICNKGFKVDASGTHCIDVNECEFTPKVCQHNCENTVGSFICTCPNGYTLSNDGIACKDIDECASERHGCQHDCVNTQGSYKCTCAKGFTQAGDQCLDINECSEQHGICPAPGTCINTMGSHKCICPRGFHTDSAGTMCVDSDECTDDSRCQHGCRNVVGGYRCACPEGYTQHYYYNQCVDEDECTGGACGSAACQNTIGSYKCQCPDGYQFDNMLLICVQMSSNCIGSPCAFGCTSYGQDGFICGCPAGYHRIGQGHCLSTITPPAYGGYDVDDPSLTSEGTDRFISTEGCFSCKIGSSSRSRSSRGRRSISTASSPLENSTLGMGSSHSFLDGHHKEVDDQLILMVPMDHTTPRYKILRLQPSLKNMAHMRYTIVAGNEDGSLEIKDDEDPVFLHFRRKIRQPRTYDVEMMGCSRDLKLYQFSRKDPFTLRLRLIITN</sequence>
<feature type="domain" description="EGF-like" evidence="13">
    <location>
        <begin position="1279"/>
        <end position="1320"/>
    </location>
</feature>
<feature type="region of interest" description="Disordered" evidence="11">
    <location>
        <begin position="155"/>
        <end position="197"/>
    </location>
</feature>
<dbReference type="InterPro" id="IPR000742">
    <property type="entry name" value="EGF"/>
</dbReference>
<evidence type="ECO:0000256" key="10">
    <source>
        <dbReference type="PROSITE-ProRule" id="PRU00076"/>
    </source>
</evidence>
<evidence type="ECO:0000259" key="13">
    <source>
        <dbReference type="PROSITE" id="PS50026"/>
    </source>
</evidence>
<feature type="domain" description="EGF-like" evidence="13">
    <location>
        <begin position="1657"/>
        <end position="1693"/>
    </location>
</feature>
<feature type="domain" description="EGF-like" evidence="13">
    <location>
        <begin position="2155"/>
        <end position="2197"/>
    </location>
</feature>
<dbReference type="Pfam" id="PF14670">
    <property type="entry name" value="FXa_inhibition"/>
    <property type="match status" value="1"/>
</dbReference>
<dbReference type="InterPro" id="IPR013032">
    <property type="entry name" value="EGF-like_CS"/>
</dbReference>
<feature type="domain" description="EGF-like" evidence="13">
    <location>
        <begin position="2478"/>
        <end position="2519"/>
    </location>
</feature>
<feature type="domain" description="EGF-like" evidence="13">
    <location>
        <begin position="2755"/>
        <end position="2794"/>
    </location>
</feature>
<keyword evidence="12" id="KW-0472">Membrane</keyword>
<feature type="domain" description="TB" evidence="14">
    <location>
        <begin position="1875"/>
        <end position="1928"/>
    </location>
</feature>
<evidence type="ECO:0000259" key="14">
    <source>
        <dbReference type="PROSITE" id="PS51364"/>
    </source>
</evidence>
<feature type="domain" description="EGF-like" evidence="13">
    <location>
        <begin position="1447"/>
        <end position="1489"/>
    </location>
</feature>
<proteinExistence type="predicted"/>
<feature type="compositionally biased region" description="Polar residues" evidence="11">
    <location>
        <begin position="277"/>
        <end position="296"/>
    </location>
</feature>
<feature type="domain" description="EGF-like" evidence="13">
    <location>
        <begin position="2590"/>
        <end position="2631"/>
    </location>
</feature>
<keyword evidence="7" id="KW-0106">Calcium</keyword>
<dbReference type="PIRSF" id="PIRSF036312">
    <property type="entry name" value="Fibrillin"/>
    <property type="match status" value="1"/>
</dbReference>
<feature type="domain" description="EGF-like" evidence="13">
    <location>
        <begin position="979"/>
        <end position="1017"/>
    </location>
</feature>
<keyword evidence="12" id="KW-1133">Transmembrane helix</keyword>
<dbReference type="SMART" id="SM00181">
    <property type="entry name" value="EGF"/>
    <property type="match status" value="48"/>
</dbReference>
<keyword evidence="8 10" id="KW-1015">Disulfide bond</keyword>
<feature type="domain" description="EGF-like" evidence="13">
    <location>
        <begin position="1405"/>
        <end position="1446"/>
    </location>
</feature>
<dbReference type="Pfam" id="PF07645">
    <property type="entry name" value="EGF_CA"/>
    <property type="match status" value="31"/>
</dbReference>
<feature type="domain" description="EGF-like" evidence="13">
    <location>
        <begin position="2712"/>
        <end position="2750"/>
    </location>
</feature>
<dbReference type="InterPro" id="IPR017878">
    <property type="entry name" value="TB_dom"/>
</dbReference>
<dbReference type="SUPFAM" id="SSF57581">
    <property type="entry name" value="TB module/8-cys domain"/>
    <property type="match status" value="9"/>
</dbReference>
<evidence type="ECO:0000256" key="6">
    <source>
        <dbReference type="ARBA" id="ARBA00022737"/>
    </source>
</evidence>
<feature type="domain" description="EGF-like" evidence="13">
    <location>
        <begin position="700"/>
        <end position="741"/>
    </location>
</feature>
<feature type="disulfide bond" evidence="10">
    <location>
        <begin position="2759"/>
        <end position="2769"/>
    </location>
</feature>
<feature type="domain" description="EGF-like" evidence="13">
    <location>
        <begin position="2356"/>
        <end position="2395"/>
    </location>
</feature>
<dbReference type="PANTHER" id="PTHR47333:SF4">
    <property type="entry name" value="EGF-LIKE DOMAIN-CONTAINING PROTEIN"/>
    <property type="match status" value="1"/>
</dbReference>
<dbReference type="InterPro" id="IPR001881">
    <property type="entry name" value="EGF-like_Ca-bd_dom"/>
</dbReference>
<feature type="domain" description="TB" evidence="14">
    <location>
        <begin position="1026"/>
        <end position="1074"/>
    </location>
</feature>
<evidence type="ECO:0000313" key="15">
    <source>
        <dbReference type="EMBL" id="CAL8087400.1"/>
    </source>
</evidence>
<feature type="domain" description="EGF-like" evidence="13">
    <location>
        <begin position="2396"/>
        <end position="2436"/>
    </location>
</feature>
<dbReference type="InterPro" id="IPR052080">
    <property type="entry name" value="vWF_C/EGF_Fibrillin"/>
</dbReference>
<feature type="domain" description="TB" evidence="14">
    <location>
        <begin position="827"/>
        <end position="883"/>
    </location>
</feature>